<comment type="function">
    <text evidence="9">Part of the ABC transporter complex LsrABCD involved in autoinducer 2 (AI-2) import. Probably responsible for the translocation of the substrate across the membrane.</text>
</comment>
<dbReference type="Pfam" id="PF02653">
    <property type="entry name" value="BPD_transp_2"/>
    <property type="match status" value="1"/>
</dbReference>
<comment type="subunit">
    <text evidence="2">The complex is composed of two ATP-binding proteins (LsrA), two transmembrane proteins (LsrC and LsrD) and a solute-binding protein (LsrB).</text>
</comment>
<feature type="transmembrane region" description="Helical" evidence="11">
    <location>
        <begin position="74"/>
        <end position="91"/>
    </location>
</feature>
<dbReference type="GO" id="GO:0022857">
    <property type="term" value="F:transmembrane transporter activity"/>
    <property type="evidence" value="ECO:0007669"/>
    <property type="project" value="InterPro"/>
</dbReference>
<evidence type="ECO:0000256" key="3">
    <source>
        <dbReference type="ARBA" id="ARBA00022448"/>
    </source>
</evidence>
<feature type="transmembrane region" description="Helical" evidence="11">
    <location>
        <begin position="218"/>
        <end position="237"/>
    </location>
</feature>
<proteinExistence type="predicted"/>
<feature type="transmembrane region" description="Helical" evidence="11">
    <location>
        <begin position="21"/>
        <end position="40"/>
    </location>
</feature>
<feature type="transmembrane region" description="Helical" evidence="11">
    <location>
        <begin position="97"/>
        <end position="119"/>
    </location>
</feature>
<dbReference type="AlphaFoldDB" id="A0A179BR88"/>
<dbReference type="GO" id="GO:0005886">
    <property type="term" value="C:plasma membrane"/>
    <property type="evidence" value="ECO:0007669"/>
    <property type="project" value="UniProtKB-SubCell"/>
</dbReference>
<evidence type="ECO:0000256" key="4">
    <source>
        <dbReference type="ARBA" id="ARBA00022475"/>
    </source>
</evidence>
<evidence type="ECO:0000256" key="7">
    <source>
        <dbReference type="ARBA" id="ARBA00022989"/>
    </source>
</evidence>
<feature type="transmembrane region" description="Helical" evidence="11">
    <location>
        <begin position="249"/>
        <end position="269"/>
    </location>
</feature>
<feature type="transmembrane region" description="Helical" evidence="11">
    <location>
        <begin position="46"/>
        <end position="67"/>
    </location>
</feature>
<feature type="transmembrane region" description="Helical" evidence="11">
    <location>
        <begin position="303"/>
        <end position="323"/>
    </location>
</feature>
<keyword evidence="6 11" id="KW-0812">Transmembrane</keyword>
<keyword evidence="4" id="KW-1003">Cell membrane</keyword>
<accession>A0A179BR88</accession>
<keyword evidence="5" id="KW-0997">Cell inner membrane</keyword>
<feature type="transmembrane region" description="Helical" evidence="11">
    <location>
        <begin position="126"/>
        <end position="145"/>
    </location>
</feature>
<evidence type="ECO:0000256" key="1">
    <source>
        <dbReference type="ARBA" id="ARBA00004651"/>
    </source>
</evidence>
<dbReference type="CDD" id="cd06579">
    <property type="entry name" value="TM_PBP1_transp_AraH_like"/>
    <property type="match status" value="1"/>
</dbReference>
<feature type="transmembrane region" description="Helical" evidence="11">
    <location>
        <begin position="165"/>
        <end position="188"/>
    </location>
</feature>
<keyword evidence="7 11" id="KW-1133">Transmembrane helix</keyword>
<evidence type="ECO:0000256" key="5">
    <source>
        <dbReference type="ARBA" id="ARBA00022519"/>
    </source>
</evidence>
<evidence type="ECO:0000256" key="8">
    <source>
        <dbReference type="ARBA" id="ARBA00023136"/>
    </source>
</evidence>
<dbReference type="EMBL" id="LWBS01000253">
    <property type="protein sequence ID" value="OAP93790.1"/>
    <property type="molecule type" value="Genomic_DNA"/>
</dbReference>
<evidence type="ECO:0000256" key="11">
    <source>
        <dbReference type="SAM" id="Phobius"/>
    </source>
</evidence>
<dbReference type="PANTHER" id="PTHR32196">
    <property type="entry name" value="ABC TRANSPORTER PERMEASE PROTEIN YPHD-RELATED-RELATED"/>
    <property type="match status" value="1"/>
</dbReference>
<comment type="caution">
    <text evidence="12">The sequence shown here is derived from an EMBL/GenBank/DDBJ whole genome shotgun (WGS) entry which is preliminary data.</text>
</comment>
<feature type="transmembrane region" description="Helical" evidence="11">
    <location>
        <begin position="276"/>
        <end position="297"/>
    </location>
</feature>
<evidence type="ECO:0000256" key="9">
    <source>
        <dbReference type="ARBA" id="ARBA00025439"/>
    </source>
</evidence>
<protein>
    <recommendedName>
        <fullName evidence="10">Autoinducer 2 import system permease protein LsrD</fullName>
    </recommendedName>
</protein>
<reference evidence="12" key="1">
    <citation type="submission" date="2016-04" db="EMBL/GenBank/DDBJ databases">
        <title>Fast-growing isolate from the root nodules of Vavilovia formosa.</title>
        <authorList>
            <person name="Kimeklis A."/>
            <person name="Safronova V."/>
            <person name="Belimov A."/>
            <person name="Andronov E."/>
        </authorList>
    </citation>
    <scope>NUCLEOTIDE SEQUENCE [LARGE SCALE GENOMIC DNA]</scope>
    <source>
        <strain evidence="12">Vaf-46</strain>
    </source>
</reference>
<keyword evidence="3" id="KW-0813">Transport</keyword>
<evidence type="ECO:0000313" key="12">
    <source>
        <dbReference type="EMBL" id="OAP93790.1"/>
    </source>
</evidence>
<organism evidence="12">
    <name type="scientific">Rhizobium leguminosarum</name>
    <dbReference type="NCBI Taxonomy" id="384"/>
    <lineage>
        <taxon>Bacteria</taxon>
        <taxon>Pseudomonadati</taxon>
        <taxon>Pseudomonadota</taxon>
        <taxon>Alphaproteobacteria</taxon>
        <taxon>Hyphomicrobiales</taxon>
        <taxon>Rhizobiaceae</taxon>
        <taxon>Rhizobium/Agrobacterium group</taxon>
        <taxon>Rhizobium</taxon>
    </lineage>
</organism>
<dbReference type="InterPro" id="IPR001851">
    <property type="entry name" value="ABC_transp_permease"/>
</dbReference>
<gene>
    <name evidence="12" type="ORF">A4U53_23820</name>
</gene>
<keyword evidence="8 11" id="KW-0472">Membrane</keyword>
<dbReference type="PANTHER" id="PTHR32196:SF71">
    <property type="entry name" value="AUTOINDUCER 2 IMPORT SYSTEM PERMEASE PROTEIN LSRD"/>
    <property type="match status" value="1"/>
</dbReference>
<name>A0A179BR88_RHILE</name>
<comment type="subcellular location">
    <subcellularLocation>
        <location evidence="1">Cell membrane</location>
        <topology evidence="1">Multi-pass membrane protein</topology>
    </subcellularLocation>
</comment>
<evidence type="ECO:0000256" key="10">
    <source>
        <dbReference type="ARBA" id="ARBA00039381"/>
    </source>
</evidence>
<sequence>MTAHSERNPDFISRFANWDNFLAVLTIAVIVYALLGVPNFASVFNISQAVAGVSERALIVLPMVLLIIAREIDLSVGSILALTSVVFGLLIQQGAPLLLAIPVTLVAGGICGAFNGVLVTRLGLPSLVVTLGTMALFRGIAYILLGSDSINDFPDSFLNFGIDTVGTSPLPLTILPFLLLAPVFAIALQKMPLGRRIYAIGGSPDAARYSGIRLGRTVFGLFVTSGVVCAAAGMVYAARLANARANNAVGIELDVITIALLGGISVFGGRGRLTGVLWALLLVATIRNVLGLLQIGGDAQGTVIGLLLIVSLLTSNAAERVFANVRTRYFKVKTGE</sequence>
<evidence type="ECO:0000256" key="2">
    <source>
        <dbReference type="ARBA" id="ARBA00011262"/>
    </source>
</evidence>
<evidence type="ECO:0000256" key="6">
    <source>
        <dbReference type="ARBA" id="ARBA00022692"/>
    </source>
</evidence>